<sequence>MKQKFMRCNNRAWERDLGEEHLGKSSKAKLGTRGKQGYTSVDTLWKVVEFLAVIREFELIFRVDICKVHQGIAARRRHDRTAPPVLFMSLFYQKYLELLKTGEKSDLEQGIGETVSAEILAVEHRSSLESLKDLGTCVFHHFSKHGGQTEKDEEKIELSKEVKDVPVTATSVVANPPAEKKRTRRDDSEVANSPIEKKRTRRDTIVADLSHNTSKEDKGEKLGRGRSKNISEERIVEVPETQNNADKGTRQSRRNKATVEVPTVMNQNVSKVESVNEKKVTRSKAPLAKKSYGSKAEVQQLEEPSEPARRRNGTKRKSVVQKAQGKGSKKPSVGKKEIVKETEKPESPIRKTVVKKQSKDASEKKKKAAASGSGRKNSRKRSGDPIIEDQIIKLEPVSTHKDSVAKKRARVL</sequence>
<feature type="compositionally biased region" description="Basic and acidic residues" evidence="1">
    <location>
        <begin position="334"/>
        <end position="349"/>
    </location>
</feature>
<feature type="compositionally biased region" description="Basic and acidic residues" evidence="1">
    <location>
        <begin position="213"/>
        <end position="237"/>
    </location>
</feature>
<evidence type="ECO:0000313" key="3">
    <source>
        <dbReference type="Proteomes" id="UP001157418"/>
    </source>
</evidence>
<feature type="compositionally biased region" description="Basic residues" evidence="1">
    <location>
        <begin position="310"/>
        <end position="319"/>
    </location>
</feature>
<reference evidence="2 3" key="1">
    <citation type="submission" date="2022-01" db="EMBL/GenBank/DDBJ databases">
        <authorList>
            <person name="Xiong W."/>
            <person name="Schranz E."/>
        </authorList>
    </citation>
    <scope>NUCLEOTIDE SEQUENCE [LARGE SCALE GENOMIC DNA]</scope>
</reference>
<feature type="compositionally biased region" description="Basic and acidic residues" evidence="1">
    <location>
        <begin position="178"/>
        <end position="188"/>
    </location>
</feature>
<dbReference type="EMBL" id="CAKMRJ010005412">
    <property type="protein sequence ID" value="CAH1443206.1"/>
    <property type="molecule type" value="Genomic_DNA"/>
</dbReference>
<name>A0AAU9NZG6_9ASTR</name>
<accession>A0AAU9NZG6</accession>
<proteinExistence type="predicted"/>
<evidence type="ECO:0000313" key="2">
    <source>
        <dbReference type="EMBL" id="CAH1443206.1"/>
    </source>
</evidence>
<keyword evidence="3" id="KW-1185">Reference proteome</keyword>
<gene>
    <name evidence="2" type="ORF">LVIROSA_LOCUS29143</name>
</gene>
<comment type="caution">
    <text evidence="2">The sequence shown here is derived from an EMBL/GenBank/DDBJ whole genome shotgun (WGS) entry which is preliminary data.</text>
</comment>
<protein>
    <submittedName>
        <fullName evidence="2">Uncharacterized protein</fullName>
    </submittedName>
</protein>
<dbReference type="Proteomes" id="UP001157418">
    <property type="component" value="Unassembled WGS sequence"/>
</dbReference>
<evidence type="ECO:0000256" key="1">
    <source>
        <dbReference type="SAM" id="MobiDB-lite"/>
    </source>
</evidence>
<feature type="region of interest" description="Disordered" evidence="1">
    <location>
        <begin position="167"/>
        <end position="412"/>
    </location>
</feature>
<dbReference type="AlphaFoldDB" id="A0AAU9NZG6"/>
<organism evidence="2 3">
    <name type="scientific">Lactuca virosa</name>
    <dbReference type="NCBI Taxonomy" id="75947"/>
    <lineage>
        <taxon>Eukaryota</taxon>
        <taxon>Viridiplantae</taxon>
        <taxon>Streptophyta</taxon>
        <taxon>Embryophyta</taxon>
        <taxon>Tracheophyta</taxon>
        <taxon>Spermatophyta</taxon>
        <taxon>Magnoliopsida</taxon>
        <taxon>eudicotyledons</taxon>
        <taxon>Gunneridae</taxon>
        <taxon>Pentapetalae</taxon>
        <taxon>asterids</taxon>
        <taxon>campanulids</taxon>
        <taxon>Asterales</taxon>
        <taxon>Asteraceae</taxon>
        <taxon>Cichorioideae</taxon>
        <taxon>Cichorieae</taxon>
        <taxon>Lactucinae</taxon>
        <taxon>Lactuca</taxon>
    </lineage>
</organism>